<keyword evidence="4" id="KW-1185">Reference proteome</keyword>
<reference evidence="3 4" key="1">
    <citation type="submission" date="2019-05" db="EMBL/GenBank/DDBJ databases">
        <title>The compact genome of Giardia muris reveals important steps in the evolution of intestinal protozoan parasites.</title>
        <authorList>
            <person name="Xu F."/>
            <person name="Jimenez-Gonzalez A."/>
            <person name="Einarsson E."/>
            <person name="Astvaldsson A."/>
            <person name="Peirasmaki D."/>
            <person name="Eckmann L."/>
            <person name="Andersson J.O."/>
            <person name="Svard S.G."/>
            <person name="Jerlstrom-Hultqvist J."/>
        </authorList>
    </citation>
    <scope>NUCLEOTIDE SEQUENCE [LARGE SCALE GENOMIC DNA]</scope>
    <source>
        <strain evidence="3 4">Roberts-Thomson</strain>
    </source>
</reference>
<dbReference type="Proteomes" id="UP000315496">
    <property type="component" value="Chromosome 2"/>
</dbReference>
<name>A0A4Z1T6Q0_GIAMU</name>
<proteinExistence type="predicted"/>
<evidence type="ECO:0000313" key="4">
    <source>
        <dbReference type="Proteomes" id="UP000315496"/>
    </source>
</evidence>
<feature type="region of interest" description="Disordered" evidence="2">
    <location>
        <begin position="1"/>
        <end position="27"/>
    </location>
</feature>
<comment type="caution">
    <text evidence="3">The sequence shown here is derived from an EMBL/GenBank/DDBJ whole genome shotgun (WGS) entry which is preliminary data.</text>
</comment>
<keyword evidence="1" id="KW-0175">Coiled coil</keyword>
<sequence length="406" mass="44664">MTTGTPKRPSDTLAQMLQDSEAPERNNVATRIEAIRARLQRTASHGNSPVHRPTSAPLGATSARAGAYTPTLESQRSVRPEFESGGSIYSPALGYNTDVLPLSPTTIDPTEYRQMQTRILELEQEVLRLTNENEALNNKLAMIYAQGFSRGTAAPVLTGPEEKHGIKGAHDLLDMSTFEKQWRAIEESTKGPTLHAAPRLMSSSRLTSTPSIWHSDMHRKSQVLNRELEEGLDEVARSTTSATSMTTRSRHNPSILAIPNAFTSTNKIALPVPGSLKEAIAPRVIGIDSETPETCLVWRRETPDGLVASGAIALDHICDCLYGETARTFRGWLLSMRRDGNKQPITTLAQEWSSLPPDTRSASLRVGHANSIILISKSRTLCFEILSDVEYKIWIAYLVDVLADEL</sequence>
<dbReference type="EMBL" id="VDLU01000002">
    <property type="protein sequence ID" value="TNJ28161.1"/>
    <property type="molecule type" value="Genomic_DNA"/>
</dbReference>
<dbReference type="AlphaFoldDB" id="A0A4Z1T6Q0"/>
<feature type="coiled-coil region" evidence="1">
    <location>
        <begin position="112"/>
        <end position="146"/>
    </location>
</feature>
<dbReference type="VEuPathDB" id="GiardiaDB:GMRT_15237"/>
<gene>
    <name evidence="3" type="ORF">GMRT_15237</name>
</gene>
<organism evidence="3 4">
    <name type="scientific">Giardia muris</name>
    <dbReference type="NCBI Taxonomy" id="5742"/>
    <lineage>
        <taxon>Eukaryota</taxon>
        <taxon>Metamonada</taxon>
        <taxon>Diplomonadida</taxon>
        <taxon>Hexamitidae</taxon>
        <taxon>Giardiinae</taxon>
        <taxon>Giardia</taxon>
    </lineage>
</organism>
<evidence type="ECO:0000313" key="3">
    <source>
        <dbReference type="EMBL" id="TNJ28161.1"/>
    </source>
</evidence>
<dbReference type="OrthoDB" id="10254670at2759"/>
<accession>A0A4Z1T6Q0</accession>
<feature type="region of interest" description="Disordered" evidence="2">
    <location>
        <begin position="41"/>
        <end position="85"/>
    </location>
</feature>
<evidence type="ECO:0000256" key="1">
    <source>
        <dbReference type="SAM" id="Coils"/>
    </source>
</evidence>
<protein>
    <submittedName>
        <fullName evidence="3">Uncharacterized protein</fullName>
    </submittedName>
</protein>
<evidence type="ECO:0000256" key="2">
    <source>
        <dbReference type="SAM" id="MobiDB-lite"/>
    </source>
</evidence>